<evidence type="ECO:0000259" key="2">
    <source>
        <dbReference type="Pfam" id="PF03779"/>
    </source>
</evidence>
<dbReference type="OrthoDB" id="4247479at2"/>
<keyword evidence="1" id="KW-0812">Transmembrane</keyword>
<keyword evidence="4" id="KW-1185">Reference proteome</keyword>
<comment type="caution">
    <text evidence="3">The sequence shown here is derived from an EMBL/GenBank/DDBJ whole genome shotgun (WGS) entry which is preliminary data.</text>
</comment>
<evidence type="ECO:0000313" key="4">
    <source>
        <dbReference type="Proteomes" id="UP000235943"/>
    </source>
</evidence>
<dbReference type="Pfam" id="PF03779">
    <property type="entry name" value="SPW"/>
    <property type="match status" value="1"/>
</dbReference>
<sequence length="87" mass="9485">MVVFFTALARFFRYPGKWSDLVVLVAGAWMIASPWAIGRQSTEVFDGAQVIDVAVGIVLMVLAIVSLLLLGLTRGYDEKRKAEEGGP</sequence>
<keyword evidence="1" id="KW-0472">Membrane</keyword>
<reference evidence="3 4" key="1">
    <citation type="submission" date="2018-01" db="EMBL/GenBank/DDBJ databases">
        <title>Draft genome sequence of Streptomyces sp. 13K301.</title>
        <authorList>
            <person name="Sahin N."/>
            <person name="Saygin H."/>
            <person name="Ay H."/>
        </authorList>
    </citation>
    <scope>NUCLEOTIDE SEQUENCE [LARGE SCALE GENOMIC DNA]</scope>
    <source>
        <strain evidence="3 4">13K301</strain>
    </source>
</reference>
<dbReference type="InterPro" id="IPR005530">
    <property type="entry name" value="SPW"/>
</dbReference>
<accession>A0A2N8TGK8</accession>
<feature type="transmembrane region" description="Helical" evidence="1">
    <location>
        <begin position="21"/>
        <end position="38"/>
    </location>
</feature>
<organism evidence="3 4">
    <name type="scientific">Streptomyces cahuitamycinicus</name>
    <dbReference type="NCBI Taxonomy" id="2070367"/>
    <lineage>
        <taxon>Bacteria</taxon>
        <taxon>Bacillati</taxon>
        <taxon>Actinomycetota</taxon>
        <taxon>Actinomycetes</taxon>
        <taxon>Kitasatosporales</taxon>
        <taxon>Streptomycetaceae</taxon>
        <taxon>Streptomyces</taxon>
    </lineage>
</organism>
<gene>
    <name evidence="3" type="ORF">C1J00_32525</name>
</gene>
<feature type="domain" description="SPW repeat-containing integral membrane" evidence="2">
    <location>
        <begin position="2"/>
        <end position="63"/>
    </location>
</feature>
<evidence type="ECO:0000313" key="3">
    <source>
        <dbReference type="EMBL" id="PNG18171.1"/>
    </source>
</evidence>
<dbReference type="EMBL" id="POUC01000349">
    <property type="protein sequence ID" value="PNG18171.1"/>
    <property type="molecule type" value="Genomic_DNA"/>
</dbReference>
<feature type="transmembrane region" description="Helical" evidence="1">
    <location>
        <begin position="50"/>
        <end position="72"/>
    </location>
</feature>
<keyword evidence="1" id="KW-1133">Transmembrane helix</keyword>
<evidence type="ECO:0000256" key="1">
    <source>
        <dbReference type="SAM" id="Phobius"/>
    </source>
</evidence>
<dbReference type="AlphaFoldDB" id="A0A2N8TGK8"/>
<proteinExistence type="predicted"/>
<protein>
    <recommendedName>
        <fullName evidence="2">SPW repeat-containing integral membrane domain-containing protein</fullName>
    </recommendedName>
</protein>
<name>A0A2N8TGK8_9ACTN</name>
<dbReference type="Proteomes" id="UP000235943">
    <property type="component" value="Unassembled WGS sequence"/>
</dbReference>